<accession>A0A2P2JIX8</accession>
<evidence type="ECO:0000313" key="2">
    <source>
        <dbReference type="EMBL" id="MBW93437.1"/>
    </source>
</evidence>
<feature type="transmembrane region" description="Helical" evidence="1">
    <location>
        <begin position="6"/>
        <end position="33"/>
    </location>
</feature>
<dbReference type="AlphaFoldDB" id="A0A2P2JIX8"/>
<proteinExistence type="predicted"/>
<dbReference type="EMBL" id="GGEC01012954">
    <property type="protein sequence ID" value="MBW93437.1"/>
    <property type="molecule type" value="Transcribed_RNA"/>
</dbReference>
<reference evidence="2" key="1">
    <citation type="submission" date="2018-02" db="EMBL/GenBank/DDBJ databases">
        <title>Rhizophora mucronata_Transcriptome.</title>
        <authorList>
            <person name="Meera S.P."/>
            <person name="Sreeshan A."/>
            <person name="Augustine A."/>
        </authorList>
    </citation>
    <scope>NUCLEOTIDE SEQUENCE</scope>
    <source>
        <tissue evidence="2">Leaf</tissue>
    </source>
</reference>
<evidence type="ECO:0000256" key="1">
    <source>
        <dbReference type="SAM" id="Phobius"/>
    </source>
</evidence>
<sequence>MNAKSFTSCLIVCIKILLVTCSLVSFVLILYALSMRLTFIRGKKKLHC</sequence>
<keyword evidence="1" id="KW-0812">Transmembrane</keyword>
<organism evidence="2">
    <name type="scientific">Rhizophora mucronata</name>
    <name type="common">Asiatic mangrove</name>
    <dbReference type="NCBI Taxonomy" id="61149"/>
    <lineage>
        <taxon>Eukaryota</taxon>
        <taxon>Viridiplantae</taxon>
        <taxon>Streptophyta</taxon>
        <taxon>Embryophyta</taxon>
        <taxon>Tracheophyta</taxon>
        <taxon>Spermatophyta</taxon>
        <taxon>Magnoliopsida</taxon>
        <taxon>eudicotyledons</taxon>
        <taxon>Gunneridae</taxon>
        <taxon>Pentapetalae</taxon>
        <taxon>rosids</taxon>
        <taxon>fabids</taxon>
        <taxon>Malpighiales</taxon>
        <taxon>Rhizophoraceae</taxon>
        <taxon>Rhizophora</taxon>
    </lineage>
</organism>
<protein>
    <submittedName>
        <fullName evidence="2">Uncharacterized protein</fullName>
    </submittedName>
</protein>
<keyword evidence="1" id="KW-1133">Transmembrane helix</keyword>
<keyword evidence="1" id="KW-0472">Membrane</keyword>
<name>A0A2P2JIX8_RHIMU</name>